<dbReference type="Proteomes" id="UP001142489">
    <property type="component" value="Unassembled WGS sequence"/>
</dbReference>
<keyword evidence="2" id="KW-1185">Reference proteome</keyword>
<dbReference type="OrthoDB" id="8900331at2759"/>
<evidence type="ECO:0000313" key="1">
    <source>
        <dbReference type="EMBL" id="KAJ7341795.1"/>
    </source>
</evidence>
<name>A0A9Q0Y3M7_9SAUR</name>
<feature type="non-terminal residue" evidence="1">
    <location>
        <position position="1"/>
    </location>
</feature>
<dbReference type="AlphaFoldDB" id="A0A9Q0Y3M7"/>
<reference evidence="1" key="1">
    <citation type="journal article" date="2023" name="DNA Res.">
        <title>Chromosome-level genome assembly of Phrynocephalus forsythii using third-generation DNA sequencing and Hi-C analysis.</title>
        <authorList>
            <person name="Qi Y."/>
            <person name="Zhao W."/>
            <person name="Zhao Y."/>
            <person name="Niu C."/>
            <person name="Cao S."/>
            <person name="Zhang Y."/>
        </authorList>
    </citation>
    <scope>NUCLEOTIDE SEQUENCE</scope>
    <source>
        <tissue evidence="1">Muscle</tissue>
    </source>
</reference>
<dbReference type="EMBL" id="JAPFRF010000002">
    <property type="protein sequence ID" value="KAJ7341795.1"/>
    <property type="molecule type" value="Genomic_DNA"/>
</dbReference>
<gene>
    <name evidence="1" type="ORF">JRQ81_007052</name>
</gene>
<accession>A0A9Q0Y3M7</accession>
<sequence>MELYLRTMVLAEVDKAKTKHVNLKYQNVKDKVKRKIIELKYCPSQDMVADIITKVLG</sequence>
<comment type="caution">
    <text evidence="1">The sequence shown here is derived from an EMBL/GenBank/DDBJ whole genome shotgun (WGS) entry which is preliminary data.</text>
</comment>
<proteinExistence type="predicted"/>
<protein>
    <submittedName>
        <fullName evidence="1">Uncharacterized protein</fullName>
    </submittedName>
</protein>
<evidence type="ECO:0000313" key="2">
    <source>
        <dbReference type="Proteomes" id="UP001142489"/>
    </source>
</evidence>
<organism evidence="1 2">
    <name type="scientific">Phrynocephalus forsythii</name>
    <dbReference type="NCBI Taxonomy" id="171643"/>
    <lineage>
        <taxon>Eukaryota</taxon>
        <taxon>Metazoa</taxon>
        <taxon>Chordata</taxon>
        <taxon>Craniata</taxon>
        <taxon>Vertebrata</taxon>
        <taxon>Euteleostomi</taxon>
        <taxon>Lepidosauria</taxon>
        <taxon>Squamata</taxon>
        <taxon>Bifurcata</taxon>
        <taxon>Unidentata</taxon>
        <taxon>Episquamata</taxon>
        <taxon>Toxicofera</taxon>
        <taxon>Iguania</taxon>
        <taxon>Acrodonta</taxon>
        <taxon>Agamidae</taxon>
        <taxon>Agaminae</taxon>
        <taxon>Phrynocephalus</taxon>
    </lineage>
</organism>